<reference evidence="3" key="1">
    <citation type="journal article" date="2019" name="Int. J. Syst. Evol. Microbiol.">
        <title>The Global Catalogue of Microorganisms (GCM) 10K type strain sequencing project: providing services to taxonomists for standard genome sequencing and annotation.</title>
        <authorList>
            <consortium name="The Broad Institute Genomics Platform"/>
            <consortium name="The Broad Institute Genome Sequencing Center for Infectious Disease"/>
            <person name="Wu L."/>
            <person name="Ma J."/>
        </authorList>
    </citation>
    <scope>NUCLEOTIDE SEQUENCE [LARGE SCALE GENOMIC DNA]</scope>
    <source>
        <strain evidence="3">CGMCC 1.6964</strain>
    </source>
</reference>
<feature type="compositionally biased region" description="Basic and acidic residues" evidence="1">
    <location>
        <begin position="103"/>
        <end position="132"/>
    </location>
</feature>
<dbReference type="Pfam" id="PF05973">
    <property type="entry name" value="Gp49"/>
    <property type="match status" value="1"/>
</dbReference>
<dbReference type="Proteomes" id="UP000606653">
    <property type="component" value="Unassembled WGS sequence"/>
</dbReference>
<accession>A0ABQ2KZ88</accession>
<comment type="caution">
    <text evidence="2">The sequence shown here is derived from an EMBL/GenBank/DDBJ whole genome shotgun (WGS) entry which is preliminary data.</text>
</comment>
<keyword evidence="3" id="KW-1185">Reference proteome</keyword>
<organism evidence="2 3">
    <name type="scientific">Saccharibacillus kuerlensis</name>
    <dbReference type="NCBI Taxonomy" id="459527"/>
    <lineage>
        <taxon>Bacteria</taxon>
        <taxon>Bacillati</taxon>
        <taxon>Bacillota</taxon>
        <taxon>Bacilli</taxon>
        <taxon>Bacillales</taxon>
        <taxon>Paenibacillaceae</taxon>
        <taxon>Saccharibacillus</taxon>
    </lineage>
</organism>
<sequence>MKKRIEFDYIRNKDGSSEFEDFLDSIPEKDQAKLLAVIKNTEEQGLSIAIKMKWVKKLDEDLYELRSKVGSNIQRAIYFQKVGSQYMITHGFTKKSQKTPPTEIEHAKNLRERYKEEQHEYDRQIDRTEKKE</sequence>
<protein>
    <submittedName>
        <fullName evidence="2">Toxin RelE</fullName>
    </submittedName>
</protein>
<evidence type="ECO:0000313" key="2">
    <source>
        <dbReference type="EMBL" id="GGN97711.1"/>
    </source>
</evidence>
<proteinExistence type="predicted"/>
<evidence type="ECO:0000313" key="3">
    <source>
        <dbReference type="Proteomes" id="UP000606653"/>
    </source>
</evidence>
<name>A0ABQ2KZ88_9BACL</name>
<feature type="region of interest" description="Disordered" evidence="1">
    <location>
        <begin position="93"/>
        <end position="132"/>
    </location>
</feature>
<gene>
    <name evidence="2" type="ORF">GCM10010969_15860</name>
</gene>
<dbReference type="RefSeq" id="WP_018977116.1">
    <property type="nucleotide sequence ID" value="NZ_BMLN01000004.1"/>
</dbReference>
<dbReference type="InterPro" id="IPR009241">
    <property type="entry name" value="HigB-like"/>
</dbReference>
<evidence type="ECO:0000256" key="1">
    <source>
        <dbReference type="SAM" id="MobiDB-lite"/>
    </source>
</evidence>
<dbReference type="EMBL" id="BMLN01000004">
    <property type="protein sequence ID" value="GGN97711.1"/>
    <property type="molecule type" value="Genomic_DNA"/>
</dbReference>